<feature type="region of interest" description="Disordered" evidence="2">
    <location>
        <begin position="134"/>
        <end position="172"/>
    </location>
</feature>
<dbReference type="InterPro" id="IPR000772">
    <property type="entry name" value="Ricin_B_lectin"/>
</dbReference>
<dbReference type="EMBL" id="LN679158">
    <property type="protein sequence ID" value="CEL61577.1"/>
    <property type="molecule type" value="Genomic_DNA"/>
</dbReference>
<evidence type="ECO:0000256" key="1">
    <source>
        <dbReference type="SAM" id="Coils"/>
    </source>
</evidence>
<accession>A0A0B7FZI8</accession>
<dbReference type="SUPFAM" id="SSF50370">
    <property type="entry name" value="Ricin B-like lectins"/>
    <property type="match status" value="1"/>
</dbReference>
<evidence type="ECO:0000313" key="5">
    <source>
        <dbReference type="Proteomes" id="UP000059188"/>
    </source>
</evidence>
<proteinExistence type="predicted"/>
<evidence type="ECO:0000259" key="3">
    <source>
        <dbReference type="Pfam" id="PF14200"/>
    </source>
</evidence>
<organism evidence="4 5">
    <name type="scientific">Thanatephorus cucumeris (strain AG1-IB / isolate 7/3/14)</name>
    <name type="common">Lettuce bottom rot fungus</name>
    <name type="synonym">Rhizoctonia solani</name>
    <dbReference type="NCBI Taxonomy" id="1108050"/>
    <lineage>
        <taxon>Eukaryota</taxon>
        <taxon>Fungi</taxon>
        <taxon>Dikarya</taxon>
        <taxon>Basidiomycota</taxon>
        <taxon>Agaricomycotina</taxon>
        <taxon>Agaricomycetes</taxon>
        <taxon>Cantharellales</taxon>
        <taxon>Ceratobasidiaceae</taxon>
        <taxon>Rhizoctonia</taxon>
        <taxon>Rhizoctonia solani AG-1</taxon>
    </lineage>
</organism>
<dbReference type="AlphaFoldDB" id="A0A0B7FZI8"/>
<name>A0A0B7FZI8_THACB</name>
<reference evidence="4 5" key="1">
    <citation type="submission" date="2014-11" db="EMBL/GenBank/DDBJ databases">
        <authorList>
            <person name="Wibberg Daniel"/>
        </authorList>
    </citation>
    <scope>NUCLEOTIDE SEQUENCE [LARGE SCALE GENOMIC DNA]</scope>
    <source>
        <strain evidence="4">Rhizoctonia solani AG1-IB 7/3/14</strain>
    </source>
</reference>
<protein>
    <recommendedName>
        <fullName evidence="3">Ricin B lectin domain-containing protein</fullName>
    </recommendedName>
</protein>
<keyword evidence="1" id="KW-0175">Coiled coil</keyword>
<keyword evidence="5" id="KW-1185">Reference proteome</keyword>
<sequence>MFDLEPGTYRIINLARKKVLRVPNEDTNTITSWQAQDEPNQKWLIQRAGSGYEFKNCEHGKYLSVRDTQCNSQAYHGSPTTWKIIPQAPNGYLIQLEAIDRVLDLHDRGEVYIWPANDVEPQKVWDFERLGCQTDGESEGAKDLRSGSPIVDESTSEDEGSIESPPSLNPTPVREVQTAQQAMEIQSLETQLSEKDRAIEKLREEIVTLKSQESRQVAVLRERVMELENLVNQLFEQESKRPNNAS</sequence>
<evidence type="ECO:0000313" key="4">
    <source>
        <dbReference type="EMBL" id="CEL61577.1"/>
    </source>
</evidence>
<dbReference type="OrthoDB" id="2131701at2759"/>
<dbReference type="Pfam" id="PF14200">
    <property type="entry name" value="RicinB_lectin_2"/>
    <property type="match status" value="1"/>
</dbReference>
<dbReference type="InterPro" id="IPR035992">
    <property type="entry name" value="Ricin_B-like_lectins"/>
</dbReference>
<dbReference type="Proteomes" id="UP000059188">
    <property type="component" value="Unassembled WGS sequence"/>
</dbReference>
<dbReference type="Gene3D" id="2.80.10.50">
    <property type="match status" value="1"/>
</dbReference>
<gene>
    <name evidence="4" type="ORF">RSOLAG1IB_10141</name>
</gene>
<feature type="domain" description="Ricin B lectin" evidence="3">
    <location>
        <begin position="5"/>
        <end position="67"/>
    </location>
</feature>
<evidence type="ECO:0000256" key="2">
    <source>
        <dbReference type="SAM" id="MobiDB-lite"/>
    </source>
</evidence>
<feature type="coiled-coil region" evidence="1">
    <location>
        <begin position="185"/>
        <end position="237"/>
    </location>
</feature>